<organism evidence="1 2">
    <name type="scientific">Ceratocystis pirilliformis</name>
    <dbReference type="NCBI Taxonomy" id="259994"/>
    <lineage>
        <taxon>Eukaryota</taxon>
        <taxon>Fungi</taxon>
        <taxon>Dikarya</taxon>
        <taxon>Ascomycota</taxon>
        <taxon>Pezizomycotina</taxon>
        <taxon>Sordariomycetes</taxon>
        <taxon>Hypocreomycetidae</taxon>
        <taxon>Microascales</taxon>
        <taxon>Ceratocystidaceae</taxon>
        <taxon>Ceratocystis</taxon>
    </lineage>
</organism>
<dbReference type="Proteomes" id="UP001583280">
    <property type="component" value="Unassembled WGS sequence"/>
</dbReference>
<name>A0ABR3ZM21_9PEZI</name>
<evidence type="ECO:0000313" key="1">
    <source>
        <dbReference type="EMBL" id="KAL1901242.1"/>
    </source>
</evidence>
<protein>
    <submittedName>
        <fullName evidence="1">Uncharacterized protein</fullName>
    </submittedName>
</protein>
<keyword evidence="2" id="KW-1185">Reference proteome</keyword>
<comment type="caution">
    <text evidence="1">The sequence shown here is derived from an EMBL/GenBank/DDBJ whole genome shotgun (WGS) entry which is preliminary data.</text>
</comment>
<dbReference type="EMBL" id="JAWDJO010000007">
    <property type="protein sequence ID" value="KAL1901242.1"/>
    <property type="molecule type" value="Genomic_DNA"/>
</dbReference>
<accession>A0ABR3ZM21</accession>
<sequence length="159" mass="18479">MLYKEGEGYELITIIGFHPWKKIATIHLANNDKEPQHDKKLSLGEIYSALADKHGYMRDDIEWVVFDINNNPKTDEIVARIRKDRGLGPKDEAVILPTDEEWDTILDTKYYAQAQQVNSRPLDRILLKHHFHTTIGESLFPTERIHFSFPKVERPEAGK</sequence>
<reference evidence="1 2" key="1">
    <citation type="journal article" date="2024" name="IMA Fungus">
        <title>IMA Genome - F19 : A genome assembly and annotation guide to empower mycologists, including annotated draft genome sequences of Ceratocystis pirilliformis, Diaporthe australafricana, Fusarium ophioides, Paecilomyces lecythidis, and Sporothrix stenoceras.</title>
        <authorList>
            <person name="Aylward J."/>
            <person name="Wilson A.M."/>
            <person name="Visagie C.M."/>
            <person name="Spraker J."/>
            <person name="Barnes I."/>
            <person name="Buitendag C."/>
            <person name="Ceriani C."/>
            <person name="Del Mar Angel L."/>
            <person name="du Plessis D."/>
            <person name="Fuchs T."/>
            <person name="Gasser K."/>
            <person name="Kramer D."/>
            <person name="Li W."/>
            <person name="Munsamy K."/>
            <person name="Piso A."/>
            <person name="Price J.L."/>
            <person name="Sonnekus B."/>
            <person name="Thomas C."/>
            <person name="van der Nest A."/>
            <person name="van Dijk A."/>
            <person name="van Heerden A."/>
            <person name="van Vuuren N."/>
            <person name="Yilmaz N."/>
            <person name="Duong T.A."/>
            <person name="van der Merwe N.A."/>
            <person name="Wingfield M.J."/>
            <person name="Wingfield B.D."/>
        </authorList>
    </citation>
    <scope>NUCLEOTIDE SEQUENCE [LARGE SCALE GENOMIC DNA]</scope>
    <source>
        <strain evidence="1 2">CMW 12675</strain>
    </source>
</reference>
<proteinExistence type="predicted"/>
<evidence type="ECO:0000313" key="2">
    <source>
        <dbReference type="Proteomes" id="UP001583280"/>
    </source>
</evidence>
<gene>
    <name evidence="1" type="ORF">Cpir12675_000608</name>
</gene>